<dbReference type="Gene3D" id="3.90.550.10">
    <property type="entry name" value="Spore Coat Polysaccharide Biosynthesis Protein SpsA, Chain A"/>
    <property type="match status" value="1"/>
</dbReference>
<dbReference type="NCBIfam" id="TIGR02091">
    <property type="entry name" value="glgC"/>
    <property type="match status" value="1"/>
</dbReference>
<dbReference type="PROSITE" id="PS00808">
    <property type="entry name" value="ADP_GLC_PYROPHOSPH_1"/>
    <property type="match status" value="1"/>
</dbReference>
<gene>
    <name evidence="9 12" type="primary">glgC</name>
    <name evidence="12" type="ORF">DN745_17210</name>
</gene>
<dbReference type="CDD" id="cd02508">
    <property type="entry name" value="ADP_Glucose_PP"/>
    <property type="match status" value="1"/>
</dbReference>
<sequence>MEDALVMILAGGVGSRLRPLTLDRAKPAVPFGGRYRIIDFVLSNFVNSGFYKIKVLTQYKADSMINHISRGWRLSEMLSHYVDAVPAQQRRGPHWYSGSADAIYQNLNLIDDANPRDICVFGGDHIYKMDVAQMLKHHRDRGAELTVAAIPVPLEEGTQFGIIEVDAEGRIIGFEEKPDNPRPMPNDPTRCLASMGNYIFGSQALVREVTRDAEDENSAHDFGKNIVTRMVQDADCPVFVYDFSTNIIPGQPLAEQGYWRDVGSIDAYWQSSMDLVALSPQFDLYNPKWPIRTRYKHYAPAKFVHDDPDNNRVGSAVNSMVAEGVIVSGGLIRNSILFPRVRVNSYSSIEESVLFTRVQVGRHARLRRCVIDKDVEIPPYAEIGFNLEEDRRRFTVSPEGVVVIPKGTTLEDFE</sequence>
<keyword evidence="6 9" id="KW-0067">ATP-binding</keyword>
<dbReference type="GO" id="GO:0008878">
    <property type="term" value="F:glucose-1-phosphate adenylyltransferase activity"/>
    <property type="evidence" value="ECO:0007669"/>
    <property type="project" value="UniProtKB-UniRule"/>
</dbReference>
<dbReference type="InterPro" id="IPR029044">
    <property type="entry name" value="Nucleotide-diphossugar_trans"/>
</dbReference>
<reference evidence="12 13" key="1">
    <citation type="submission" date="2018-06" db="EMBL/GenBank/DDBJ databases">
        <title>Lujinxingia sediminis gen. nov. sp. nov., a new facultative anaerobic member of the class Deltaproteobacteria, and proposal of Lujinxingaceae fam. nov.</title>
        <authorList>
            <person name="Guo L.-Y."/>
            <person name="Li C.-M."/>
            <person name="Wang S."/>
            <person name="Du Z.-J."/>
        </authorList>
    </citation>
    <scope>NUCLEOTIDE SEQUENCE [LARGE SCALE GENOMIC DNA]</scope>
    <source>
        <strain evidence="12 13">FA350</strain>
    </source>
</reference>
<accession>A0A2Z4FPY1</accession>
<dbReference type="EC" id="2.7.7.27" evidence="9"/>
<keyword evidence="8 9" id="KW-0119">Carbohydrate metabolism</keyword>
<dbReference type="Proteomes" id="UP000249799">
    <property type="component" value="Chromosome"/>
</dbReference>
<dbReference type="Pfam" id="PF24894">
    <property type="entry name" value="Hexapep_GlmU"/>
    <property type="match status" value="1"/>
</dbReference>
<dbReference type="InterPro" id="IPR056818">
    <property type="entry name" value="GlmU/GlgC-like_hexapep"/>
</dbReference>
<dbReference type="SUPFAM" id="SSF53448">
    <property type="entry name" value="Nucleotide-diphospho-sugar transferases"/>
    <property type="match status" value="1"/>
</dbReference>
<evidence type="ECO:0000313" key="13">
    <source>
        <dbReference type="Proteomes" id="UP000249799"/>
    </source>
</evidence>
<dbReference type="InterPro" id="IPR005836">
    <property type="entry name" value="ADP_Glu_pyroP_CS"/>
</dbReference>
<dbReference type="Pfam" id="PF00483">
    <property type="entry name" value="NTP_transferase"/>
    <property type="match status" value="1"/>
</dbReference>
<keyword evidence="13" id="KW-1185">Reference proteome</keyword>
<keyword evidence="4 9" id="KW-0548">Nucleotidyltransferase</keyword>
<name>A0A2Z4FPY1_9DELT</name>
<feature type="binding site" evidence="9">
    <location>
        <begin position="176"/>
        <end position="177"/>
    </location>
    <ligand>
        <name>alpha-D-glucose 1-phosphate</name>
        <dbReference type="ChEBI" id="CHEBI:58601"/>
    </ligand>
</feature>
<feature type="site" description="Could play a key role in the communication between the regulatory and the substrate sites" evidence="9">
    <location>
        <position position="95"/>
    </location>
</feature>
<dbReference type="InterPro" id="IPR011004">
    <property type="entry name" value="Trimer_LpxA-like_sf"/>
</dbReference>
<comment type="subunit">
    <text evidence="9">Homotetramer.</text>
</comment>
<dbReference type="PROSITE" id="PS00809">
    <property type="entry name" value="ADP_GLC_PYROPHOSPH_2"/>
    <property type="match status" value="1"/>
</dbReference>
<protein>
    <recommendedName>
        <fullName evidence="9">Glucose-1-phosphate adenylyltransferase</fullName>
        <ecNumber evidence="9">2.7.7.27</ecNumber>
    </recommendedName>
    <alternativeName>
        <fullName evidence="9">ADP-glucose pyrophosphorylase</fullName>
        <shortName evidence="9">ADPGlc PPase</shortName>
    </alternativeName>
    <alternativeName>
        <fullName evidence="9">ADP-glucose synthase</fullName>
    </alternativeName>
</protein>
<dbReference type="UniPathway" id="UPA00164"/>
<keyword evidence="7 9" id="KW-0320">Glycogen biosynthesis</keyword>
<dbReference type="PANTHER" id="PTHR43523">
    <property type="entry name" value="GLUCOSE-1-PHOSPHATE ADENYLYLTRANSFERASE-RELATED"/>
    <property type="match status" value="1"/>
</dbReference>
<dbReference type="EMBL" id="CP030032">
    <property type="protein sequence ID" value="AWV90970.1"/>
    <property type="molecule type" value="Genomic_DNA"/>
</dbReference>
<feature type="domain" description="Nucleotidyl transferase" evidence="10">
    <location>
        <begin position="6"/>
        <end position="275"/>
    </location>
</feature>
<feature type="domain" description="Glucose-1-phosphate adenylyltransferase/Bifunctional protein GlmU-like C-terminal hexapeptide" evidence="11">
    <location>
        <begin position="299"/>
        <end position="404"/>
    </location>
</feature>
<feature type="site" description="Could play a key role in the communication between the regulatory and the substrate sites" evidence="9">
    <location>
        <position position="58"/>
    </location>
</feature>
<dbReference type="NCBIfam" id="NF002023">
    <property type="entry name" value="PRK00844.1"/>
    <property type="match status" value="1"/>
</dbReference>
<evidence type="ECO:0000259" key="11">
    <source>
        <dbReference type="Pfam" id="PF24894"/>
    </source>
</evidence>
<feature type="binding site" evidence="9">
    <location>
        <position position="96"/>
    </location>
    <ligand>
        <name>alpha-D-glucose 1-phosphate</name>
        <dbReference type="ChEBI" id="CHEBI:58601"/>
    </ligand>
</feature>
<dbReference type="PROSITE" id="PS00810">
    <property type="entry name" value="ADP_GLC_PYROPHOSPH_3"/>
    <property type="match status" value="1"/>
</dbReference>
<dbReference type="KEGG" id="bsed:DN745_17210"/>
<feature type="binding site" evidence="9">
    <location>
        <position position="194"/>
    </location>
    <ligand>
        <name>alpha-D-glucose 1-phosphate</name>
        <dbReference type="ChEBI" id="CHEBI:58601"/>
    </ligand>
</feature>
<dbReference type="OrthoDB" id="9803871at2"/>
<comment type="pathway">
    <text evidence="9">Glycan biosynthesis; glycogen biosynthesis.</text>
</comment>
<evidence type="ECO:0000256" key="3">
    <source>
        <dbReference type="ARBA" id="ARBA00022679"/>
    </source>
</evidence>
<evidence type="ECO:0000256" key="9">
    <source>
        <dbReference type="HAMAP-Rule" id="MF_00624"/>
    </source>
</evidence>
<dbReference type="Gene3D" id="2.160.10.10">
    <property type="entry name" value="Hexapeptide repeat proteins"/>
    <property type="match status" value="1"/>
</dbReference>
<feature type="binding site" evidence="9">
    <location>
        <position position="161"/>
    </location>
    <ligand>
        <name>alpha-D-glucose 1-phosphate</name>
        <dbReference type="ChEBI" id="CHEBI:58601"/>
    </ligand>
</feature>
<dbReference type="PANTHER" id="PTHR43523:SF2">
    <property type="entry name" value="GLUCOSE-1-PHOSPHATE ADENYLYLTRANSFERASE"/>
    <property type="match status" value="1"/>
</dbReference>
<dbReference type="AlphaFoldDB" id="A0A2Z4FPY1"/>
<dbReference type="InterPro" id="IPR005835">
    <property type="entry name" value="NTP_transferase_dom"/>
</dbReference>
<evidence type="ECO:0000256" key="8">
    <source>
        <dbReference type="ARBA" id="ARBA00023277"/>
    </source>
</evidence>
<evidence type="ECO:0000256" key="7">
    <source>
        <dbReference type="ARBA" id="ARBA00023056"/>
    </source>
</evidence>
<dbReference type="GO" id="GO:0005978">
    <property type="term" value="P:glycogen biosynthetic process"/>
    <property type="evidence" value="ECO:0007669"/>
    <property type="project" value="UniProtKB-UniRule"/>
</dbReference>
<keyword evidence="2 9" id="KW-0321">Glycogen metabolism</keyword>
<dbReference type="HAMAP" id="MF_00624">
    <property type="entry name" value="GlgC"/>
    <property type="match status" value="1"/>
</dbReference>
<keyword evidence="3 9" id="KW-0808">Transferase</keyword>
<dbReference type="InterPro" id="IPR011831">
    <property type="entry name" value="ADP-Glc_PPase"/>
</dbReference>
<dbReference type="SUPFAM" id="SSF51161">
    <property type="entry name" value="Trimeric LpxA-like enzymes"/>
    <property type="match status" value="1"/>
</dbReference>
<comment type="catalytic activity">
    <reaction evidence="9">
        <text>alpha-D-glucose 1-phosphate + ATP + H(+) = ADP-alpha-D-glucose + diphosphate</text>
        <dbReference type="Rhea" id="RHEA:12120"/>
        <dbReference type="ChEBI" id="CHEBI:15378"/>
        <dbReference type="ChEBI" id="CHEBI:30616"/>
        <dbReference type="ChEBI" id="CHEBI:33019"/>
        <dbReference type="ChEBI" id="CHEBI:57498"/>
        <dbReference type="ChEBI" id="CHEBI:58601"/>
        <dbReference type="EC" id="2.7.7.27"/>
    </reaction>
</comment>
<evidence type="ECO:0000256" key="5">
    <source>
        <dbReference type="ARBA" id="ARBA00022741"/>
    </source>
</evidence>
<evidence type="ECO:0000259" key="10">
    <source>
        <dbReference type="Pfam" id="PF00483"/>
    </source>
</evidence>
<evidence type="ECO:0000256" key="1">
    <source>
        <dbReference type="ARBA" id="ARBA00010443"/>
    </source>
</evidence>
<proteinExistence type="inferred from homology"/>
<dbReference type="InterPro" id="IPR023049">
    <property type="entry name" value="GlgC_bac"/>
</dbReference>
<dbReference type="RefSeq" id="WP_111336796.1">
    <property type="nucleotide sequence ID" value="NZ_CP030032.1"/>
</dbReference>
<organism evidence="12 13">
    <name type="scientific">Bradymonas sediminis</name>
    <dbReference type="NCBI Taxonomy" id="1548548"/>
    <lineage>
        <taxon>Bacteria</taxon>
        <taxon>Deltaproteobacteria</taxon>
        <taxon>Bradymonadales</taxon>
        <taxon>Bradymonadaceae</taxon>
        <taxon>Bradymonas</taxon>
    </lineage>
</organism>
<comment type="function">
    <text evidence="9">Involved in the biosynthesis of ADP-glucose, a building block required for the elongation reactions to produce glycogen. Catalyzes the reaction between ATP and alpha-D-glucose 1-phosphate (G1P) to produce pyrophosphate and ADP-Glc.</text>
</comment>
<comment type="similarity">
    <text evidence="1 9">Belongs to the bacterial/plant glucose-1-phosphate adenylyltransferase family.</text>
</comment>
<dbReference type="NCBIfam" id="NF001947">
    <property type="entry name" value="PRK00725.1"/>
    <property type="match status" value="1"/>
</dbReference>
<evidence type="ECO:0000256" key="2">
    <source>
        <dbReference type="ARBA" id="ARBA00022600"/>
    </source>
</evidence>
<keyword evidence="5 9" id="KW-0547">Nucleotide-binding</keyword>
<evidence type="ECO:0000256" key="6">
    <source>
        <dbReference type="ARBA" id="ARBA00022840"/>
    </source>
</evidence>
<dbReference type="CDD" id="cd04651">
    <property type="entry name" value="LbH_G1P_AT_C"/>
    <property type="match status" value="1"/>
</dbReference>
<dbReference type="GO" id="GO:0005524">
    <property type="term" value="F:ATP binding"/>
    <property type="evidence" value="ECO:0007669"/>
    <property type="project" value="UniProtKB-KW"/>
</dbReference>
<evidence type="ECO:0000256" key="4">
    <source>
        <dbReference type="ARBA" id="ARBA00022695"/>
    </source>
</evidence>
<evidence type="ECO:0000313" key="12">
    <source>
        <dbReference type="EMBL" id="AWV90970.1"/>
    </source>
</evidence>